<proteinExistence type="inferred from homology"/>
<dbReference type="RefSeq" id="WP_179429075.1">
    <property type="nucleotide sequence ID" value="NZ_JAJTWV010000004.1"/>
</dbReference>
<comment type="similarity">
    <text evidence="1 3">Belongs to the TPP enzyme family.</text>
</comment>
<dbReference type="GO" id="GO:0009097">
    <property type="term" value="P:isoleucine biosynthetic process"/>
    <property type="evidence" value="ECO:0007669"/>
    <property type="project" value="TreeGrafter"/>
</dbReference>
<feature type="compositionally biased region" description="Polar residues" evidence="4">
    <location>
        <begin position="164"/>
        <end position="176"/>
    </location>
</feature>
<dbReference type="CDD" id="cd00568">
    <property type="entry name" value="TPP_enzymes"/>
    <property type="match status" value="1"/>
</dbReference>
<keyword evidence="2 3" id="KW-0786">Thiamine pyrophosphate</keyword>
<dbReference type="EMBL" id="JACBZP010000001">
    <property type="protein sequence ID" value="NYI68778.1"/>
    <property type="molecule type" value="Genomic_DNA"/>
</dbReference>
<dbReference type="GO" id="GO:0005948">
    <property type="term" value="C:acetolactate synthase complex"/>
    <property type="evidence" value="ECO:0007669"/>
    <property type="project" value="TreeGrafter"/>
</dbReference>
<dbReference type="Proteomes" id="UP000539111">
    <property type="component" value="Unassembled WGS sequence"/>
</dbReference>
<comment type="caution">
    <text evidence="8">The sequence shown here is derived from an EMBL/GenBank/DDBJ whole genome shotgun (WGS) entry which is preliminary data.</text>
</comment>
<dbReference type="InterPro" id="IPR045229">
    <property type="entry name" value="TPP_enz"/>
</dbReference>
<feature type="domain" description="Thiamine pyrophosphate enzyme TPP-binding" evidence="6">
    <location>
        <begin position="396"/>
        <end position="541"/>
    </location>
</feature>
<dbReference type="AlphaFoldDB" id="A0A7Z0IIR3"/>
<evidence type="ECO:0000256" key="1">
    <source>
        <dbReference type="ARBA" id="ARBA00007812"/>
    </source>
</evidence>
<name>A0A7Z0IIR3_9MICO</name>
<keyword evidence="9" id="KW-1185">Reference proteome</keyword>
<dbReference type="InterPro" id="IPR029061">
    <property type="entry name" value="THDP-binding"/>
</dbReference>
<feature type="region of interest" description="Disordered" evidence="4">
    <location>
        <begin position="160"/>
        <end position="189"/>
    </location>
</feature>
<dbReference type="InterPro" id="IPR029035">
    <property type="entry name" value="DHS-like_NAD/FAD-binding_dom"/>
</dbReference>
<dbReference type="Pfam" id="PF02776">
    <property type="entry name" value="TPP_enzyme_N"/>
    <property type="match status" value="1"/>
</dbReference>
<feature type="domain" description="Thiamine pyrophosphate enzyme N-terminal TPP-binding" evidence="7">
    <location>
        <begin position="9"/>
        <end position="102"/>
    </location>
</feature>
<protein>
    <submittedName>
        <fullName evidence="8">Thiamine pyrophosphate-dependent acetolactate synthase large subunit-like protein</fullName>
    </submittedName>
</protein>
<dbReference type="GO" id="GO:0003984">
    <property type="term" value="F:acetolactate synthase activity"/>
    <property type="evidence" value="ECO:0007669"/>
    <property type="project" value="TreeGrafter"/>
</dbReference>
<dbReference type="CDD" id="cd07035">
    <property type="entry name" value="TPP_PYR_POX_like"/>
    <property type="match status" value="1"/>
</dbReference>
<dbReference type="InterPro" id="IPR011766">
    <property type="entry name" value="TPP_enzyme_TPP-bd"/>
</dbReference>
<evidence type="ECO:0000313" key="8">
    <source>
        <dbReference type="EMBL" id="NYI68778.1"/>
    </source>
</evidence>
<organism evidence="8 9">
    <name type="scientific">Spelaeicoccus albus</name>
    <dbReference type="NCBI Taxonomy" id="1280376"/>
    <lineage>
        <taxon>Bacteria</taxon>
        <taxon>Bacillati</taxon>
        <taxon>Actinomycetota</taxon>
        <taxon>Actinomycetes</taxon>
        <taxon>Micrococcales</taxon>
        <taxon>Brevibacteriaceae</taxon>
        <taxon>Spelaeicoccus</taxon>
    </lineage>
</organism>
<dbReference type="GO" id="GO:0000287">
    <property type="term" value="F:magnesium ion binding"/>
    <property type="evidence" value="ECO:0007669"/>
    <property type="project" value="InterPro"/>
</dbReference>
<feature type="domain" description="Thiamine pyrophosphate enzyme central" evidence="5">
    <location>
        <begin position="204"/>
        <end position="314"/>
    </location>
</feature>
<dbReference type="SUPFAM" id="SSF52518">
    <property type="entry name" value="Thiamin diphosphate-binding fold (THDP-binding)"/>
    <property type="match status" value="2"/>
</dbReference>
<dbReference type="Pfam" id="PF02775">
    <property type="entry name" value="TPP_enzyme_C"/>
    <property type="match status" value="1"/>
</dbReference>
<dbReference type="PANTHER" id="PTHR18968:SF13">
    <property type="entry name" value="ACETOLACTATE SYNTHASE CATALYTIC SUBUNIT, MITOCHONDRIAL"/>
    <property type="match status" value="1"/>
</dbReference>
<evidence type="ECO:0000259" key="7">
    <source>
        <dbReference type="Pfam" id="PF02776"/>
    </source>
</evidence>
<evidence type="ECO:0000256" key="2">
    <source>
        <dbReference type="ARBA" id="ARBA00023052"/>
    </source>
</evidence>
<reference evidence="8 9" key="1">
    <citation type="submission" date="2020-07" db="EMBL/GenBank/DDBJ databases">
        <title>Sequencing the genomes of 1000 actinobacteria strains.</title>
        <authorList>
            <person name="Klenk H.-P."/>
        </authorList>
    </citation>
    <scope>NUCLEOTIDE SEQUENCE [LARGE SCALE GENOMIC DNA]</scope>
    <source>
        <strain evidence="8 9">DSM 26341</strain>
    </source>
</reference>
<accession>A0A7Z0IIR3</accession>
<dbReference type="InterPro" id="IPR012001">
    <property type="entry name" value="Thiamin_PyroP_enz_TPP-bd_dom"/>
</dbReference>
<evidence type="ECO:0000259" key="6">
    <source>
        <dbReference type="Pfam" id="PF02775"/>
    </source>
</evidence>
<dbReference type="GO" id="GO:0009099">
    <property type="term" value="P:L-valine biosynthetic process"/>
    <property type="evidence" value="ECO:0007669"/>
    <property type="project" value="TreeGrafter"/>
</dbReference>
<dbReference type="Gene3D" id="3.40.50.1220">
    <property type="entry name" value="TPP-binding domain"/>
    <property type="match status" value="1"/>
</dbReference>
<dbReference type="GO" id="GO:0030976">
    <property type="term" value="F:thiamine pyrophosphate binding"/>
    <property type="evidence" value="ECO:0007669"/>
    <property type="project" value="InterPro"/>
</dbReference>
<dbReference type="Gene3D" id="3.40.50.970">
    <property type="match status" value="2"/>
</dbReference>
<evidence type="ECO:0000313" key="9">
    <source>
        <dbReference type="Proteomes" id="UP000539111"/>
    </source>
</evidence>
<dbReference type="PANTHER" id="PTHR18968">
    <property type="entry name" value="THIAMINE PYROPHOSPHATE ENZYMES"/>
    <property type="match status" value="1"/>
</dbReference>
<dbReference type="GO" id="GO:0050660">
    <property type="term" value="F:flavin adenine dinucleotide binding"/>
    <property type="evidence" value="ECO:0007669"/>
    <property type="project" value="TreeGrafter"/>
</dbReference>
<evidence type="ECO:0000259" key="5">
    <source>
        <dbReference type="Pfam" id="PF00205"/>
    </source>
</evidence>
<dbReference type="Pfam" id="PF00205">
    <property type="entry name" value="TPP_enzyme_M"/>
    <property type="match status" value="1"/>
</dbReference>
<evidence type="ECO:0000256" key="3">
    <source>
        <dbReference type="RuleBase" id="RU362132"/>
    </source>
</evidence>
<evidence type="ECO:0000256" key="4">
    <source>
        <dbReference type="SAM" id="MobiDB-lite"/>
    </source>
</evidence>
<gene>
    <name evidence="8" type="ORF">BJY26_003084</name>
</gene>
<sequence>MRNVSELAAIAVADHCSCAFGVVGNGNAHFVDALLRTKCQYVATRHEAGAIGAADAYARVAGTLAVATTTYGAGFTNAITALAEATFARSPLLLLVGAQPTTGPRPWDIKQDAIATHIGVSTITLGAGSIKSAIDGAVEKARGEQRPVIVEIPYDLATSPGREQASSATTRSTVAKSSDKPKRVSQLSRSVRVPDEAEFFSALNSAVALMRSAVRPLVLGGRGALLANAGRQLAEIAARLGAPTATTALARSLFVGSPWDLGIAGGFSTVSSAELIATADVVFVVGAGLNQFTTRFDTLFAQDARVIQINTEARPTASCVTDVLCGDASVVCEAVLAQLPGATASGWRDSVMRGDGSEARRSDAGEEFASDGRLDPRYLLRYLNEILPSDCILVQDIGHSIGWAPMYLDLPAGAPTVLMGTAYQSIGLAMLGAIGANQATESTVVVGMGDGSALMSLADLDTLVRVASSCVVIVYNDKAYGAEIHQYASQGLEPGPMQIEEVDFAAVTRGLGGDGEVIRSVADLDHLTRWVSSGAKGLFLLDCRVSATIVAPFMTEIAAHVRAHDEGRI</sequence>
<dbReference type="InterPro" id="IPR012000">
    <property type="entry name" value="Thiamin_PyroP_enz_cen_dom"/>
</dbReference>
<dbReference type="SUPFAM" id="SSF52467">
    <property type="entry name" value="DHS-like NAD/FAD-binding domain"/>
    <property type="match status" value="1"/>
</dbReference>